<dbReference type="InterPro" id="IPR015712">
    <property type="entry name" value="DNA-dir_RNA_pol_su2"/>
</dbReference>
<dbReference type="Pfam" id="PF04561">
    <property type="entry name" value="RNA_pol_Rpb2_2"/>
    <property type="match status" value="2"/>
</dbReference>
<feature type="domain" description="DNA-directed RNA polymerase subunit 2 hybrid-binding" evidence="9">
    <location>
        <begin position="718"/>
        <end position="1280"/>
    </location>
</feature>
<dbReference type="GO" id="GO:0032549">
    <property type="term" value="F:ribonucleoside binding"/>
    <property type="evidence" value="ECO:0007669"/>
    <property type="project" value="InterPro"/>
</dbReference>
<dbReference type="InterPro" id="IPR007642">
    <property type="entry name" value="RNA_pol_Rpb2_2"/>
</dbReference>
<evidence type="ECO:0000256" key="3">
    <source>
        <dbReference type="ARBA" id="ARBA00022695"/>
    </source>
</evidence>
<dbReference type="Proteomes" id="UP000293296">
    <property type="component" value="Chromosome"/>
</dbReference>
<dbReference type="Pfam" id="PF00562">
    <property type="entry name" value="RNA_pol_Rpb2_6"/>
    <property type="match status" value="1"/>
</dbReference>
<dbReference type="GO" id="GO:0003677">
    <property type="term" value="F:DNA binding"/>
    <property type="evidence" value="ECO:0007669"/>
    <property type="project" value="UniProtKB-UniRule"/>
</dbReference>
<dbReference type="Gene3D" id="2.40.270.10">
    <property type="entry name" value="DNA-directed RNA polymerase, subunit 2, domain 6"/>
    <property type="match status" value="2"/>
</dbReference>
<keyword evidence="4 6" id="KW-0804">Transcription</keyword>
<evidence type="ECO:0000259" key="11">
    <source>
        <dbReference type="Pfam" id="PF04561"/>
    </source>
</evidence>
<dbReference type="Pfam" id="PF04563">
    <property type="entry name" value="RNA_pol_Rpb2_1"/>
    <property type="match status" value="1"/>
</dbReference>
<dbReference type="Gene3D" id="3.90.1800.10">
    <property type="entry name" value="RNA polymerase alpha subunit dimerisation domain"/>
    <property type="match status" value="1"/>
</dbReference>
<dbReference type="InterPro" id="IPR014724">
    <property type="entry name" value="RNA_pol_RPB2_OB-fold"/>
</dbReference>
<dbReference type="GO" id="GO:0006351">
    <property type="term" value="P:DNA-templated transcription"/>
    <property type="evidence" value="ECO:0007669"/>
    <property type="project" value="UniProtKB-UniRule"/>
</dbReference>
<organism evidence="15 16">
    <name type="scientific">Solidesulfovibrio carbinolicus</name>
    <dbReference type="NCBI Taxonomy" id="296842"/>
    <lineage>
        <taxon>Bacteria</taxon>
        <taxon>Pseudomonadati</taxon>
        <taxon>Thermodesulfobacteriota</taxon>
        <taxon>Desulfovibrionia</taxon>
        <taxon>Desulfovibrionales</taxon>
        <taxon>Desulfovibrionaceae</taxon>
        <taxon>Solidesulfovibrio</taxon>
    </lineage>
</organism>
<comment type="subunit">
    <text evidence="6 8">The RNAP catalytic core consists of 2 alpha, 1 beta, 1 beta' and 1 omega subunit. When a sigma factor is associated with the core the holoenzyme is formed, which can initiate transcription.</text>
</comment>
<evidence type="ECO:0000256" key="8">
    <source>
        <dbReference type="RuleBase" id="RU363031"/>
    </source>
</evidence>
<comment type="function">
    <text evidence="6 8">DNA-dependent RNA polymerase catalyzes the transcription of DNA into RNA using the four ribonucleoside triphosphates as substrates.</text>
</comment>
<dbReference type="PROSITE" id="PS01166">
    <property type="entry name" value="RNA_POL_BETA"/>
    <property type="match status" value="1"/>
</dbReference>
<dbReference type="Pfam" id="PF04565">
    <property type="entry name" value="RNA_pol_Rpb2_3"/>
    <property type="match status" value="1"/>
</dbReference>
<evidence type="ECO:0000256" key="7">
    <source>
        <dbReference type="RuleBase" id="RU000434"/>
    </source>
</evidence>
<dbReference type="CDD" id="cd00653">
    <property type="entry name" value="RNA_pol_B_RPB2"/>
    <property type="match status" value="1"/>
</dbReference>
<dbReference type="GO" id="GO:0000428">
    <property type="term" value="C:DNA-directed RNA polymerase complex"/>
    <property type="evidence" value="ECO:0007669"/>
    <property type="project" value="UniProtKB-KW"/>
</dbReference>
<evidence type="ECO:0000256" key="6">
    <source>
        <dbReference type="HAMAP-Rule" id="MF_01321"/>
    </source>
</evidence>
<dbReference type="PANTHER" id="PTHR20856">
    <property type="entry name" value="DNA-DIRECTED RNA POLYMERASE I SUBUNIT 2"/>
    <property type="match status" value="1"/>
</dbReference>
<dbReference type="Pfam" id="PF10385">
    <property type="entry name" value="RNA_pol_Rpb2_45"/>
    <property type="match status" value="1"/>
</dbReference>
<dbReference type="HAMAP" id="MF_01321">
    <property type="entry name" value="RNApol_bact_RpoB"/>
    <property type="match status" value="1"/>
</dbReference>
<evidence type="ECO:0000259" key="9">
    <source>
        <dbReference type="Pfam" id="PF00562"/>
    </source>
</evidence>
<keyword evidence="16" id="KW-1185">Reference proteome</keyword>
<accession>A0A4P6HLU9</accession>
<feature type="domain" description="RNA polymerase Rpb2" evidence="10">
    <location>
        <begin position="1282"/>
        <end position="1356"/>
    </location>
</feature>
<evidence type="ECO:0000256" key="5">
    <source>
        <dbReference type="ARBA" id="ARBA00048552"/>
    </source>
</evidence>
<dbReference type="InterPro" id="IPR007641">
    <property type="entry name" value="RNA_pol_Rpb2_7"/>
</dbReference>
<dbReference type="InterPro" id="IPR037033">
    <property type="entry name" value="DNA-dir_RNAP_su2_hyb_sf"/>
</dbReference>
<evidence type="ECO:0000256" key="2">
    <source>
        <dbReference type="ARBA" id="ARBA00022679"/>
    </source>
</evidence>
<dbReference type="Pfam" id="PF04560">
    <property type="entry name" value="RNA_pol_Rpb2_7"/>
    <property type="match status" value="1"/>
</dbReference>
<proteinExistence type="inferred from homology"/>
<keyword evidence="1 6" id="KW-0240">DNA-directed RNA polymerase</keyword>
<dbReference type="GO" id="GO:0003899">
    <property type="term" value="F:DNA-directed RNA polymerase activity"/>
    <property type="evidence" value="ECO:0007669"/>
    <property type="project" value="UniProtKB-UniRule"/>
</dbReference>
<reference evidence="15 16" key="1">
    <citation type="submission" date="2018-02" db="EMBL/GenBank/DDBJ databases">
        <title>Genome sequence of Desulfovibrio carbinolicus DSM 3852.</title>
        <authorList>
            <person name="Wilbanks E."/>
            <person name="Skennerton C.T."/>
            <person name="Orphan V.J."/>
        </authorList>
    </citation>
    <scope>NUCLEOTIDE SEQUENCE [LARGE SCALE GENOMIC DNA]</scope>
    <source>
        <strain evidence="15 16">DSM 3852</strain>
    </source>
</reference>
<feature type="domain" description="RNA polymerase Rpb2" evidence="13">
    <location>
        <begin position="513"/>
        <end position="581"/>
    </location>
</feature>
<evidence type="ECO:0000256" key="4">
    <source>
        <dbReference type="ARBA" id="ARBA00023163"/>
    </source>
</evidence>
<dbReference type="Gene3D" id="3.90.1110.10">
    <property type="entry name" value="RNA polymerase Rpb2, domain 2"/>
    <property type="match status" value="2"/>
</dbReference>
<dbReference type="InterPro" id="IPR037034">
    <property type="entry name" value="RNA_pol_Rpb2_2_sf"/>
</dbReference>
<dbReference type="InterPro" id="IPR007121">
    <property type="entry name" value="RNA_pol_bsu_CS"/>
</dbReference>
<dbReference type="InterPro" id="IPR007120">
    <property type="entry name" value="DNA-dir_RNAP_su2_dom"/>
</dbReference>
<dbReference type="KEGG" id="dcb:C3Y92_06590"/>
<sequence length="1369" mass="152902">MAQLTKNFGKIVKTLTIPHLLNLQIDSYELFLQKDIPPTSREDAGLEGVFRSVFPIEDFNKTASLEYVSYEIGEPKYDVPECIAKGLTFEAPLRIKVRLVVYDVDEETENRTIRDIKEQIIYFGTVPLMTEKGTFIINGTERVIVNQLQRSPGIIFEHDSGKSHTSRKVLYSCRIIPMRGSWLDFDYDHKDILYVRIDRRRKMPATILFKAMGMSRGDILRYFYEVEHFTFEPHHVYRQVQPDFYRKEKAYSEIRDSEGKVIVAVDKPITKRAWRLMLEAGIEKVEVDPATLLGLFLAEDQSDPATGEVMAEAGDELTADLIEKLKDAGVVDLPLLHTRGVDTSSSIRDTLALDKTIDTITAQVEIYRRLRPSSPPTPEIAANFFENLFRNPDYYDLSPVGRYKINARLKVDQPLDFRTLANDDILKAVKHLTFLKDSHGPADDIDHLGNRRVRPVGELVENQYRIGLVRMERAIKERMSLQEVATLMPHDLINPKPVAAVLKEFFGTSQLSQFMDQTNPLSEVTHKRRLSALGPGGLTRERAGFEVRDVHTSHYGRICPIETPEGPNIGLIVSLTTHSKVNDFGFIETPYKVVKDGQLTGETIYLDATREIDEVIAGANAPLDENKAFINPMVGARIRGDQVVIPREQVTLMDISPSQIVSVSAALIPFLEHDDANRALMGSNMQRQAVPLLRCEQPLVGTGMEGAVAKDSGSCILAEGEGFVHYADAERIIVCYDDPAVGTDTGSAKTYELLKHHKSNQNTCFGQVPRVLVGQRVVKGDVLADGPGIRDGELALGKNLLVAFMPWCGYNYEDSILISENAVKDDTFTSVHIEEFEVVARDTKLGPEEITRDIPNVGEEMLKDLDDCGIIRIGARVAPDDILVGKITPKGETQLTPEEKLLRAIFGDKARDVKNTSLKVPPGIEGTVIDVRVFNRRSGEKDDRTRQIEDFELARLDTKEGQHAAAIAANVRRRLWPVVSGKTVFQTIKGVKKGEVLLEANHPMTQEVLEALPVKKLSGLFTSKETNEAVAEVLDEYDRHIQFIKGLYDQKREKTTEGDDLPPGVIKMVKVYVAVKRKLNVGDKMAGRHGNKGVVSCILPIEDMPFFSHGRPVDIVLNPLGVPSRMNIGQILETHLGWAGMELGRQLAELVDSGKAMEGVRDRAKEVFDTEETTALIDGMSDDDLRDALRALKNGIVAKTPVFDGATEDELWSWLKLAGLPEDGKVTLYDGRTGEAFHRPVTVGCMYILKLHHLVDEKIHARSTGPYSLVTQQPLGGKAQFGGQRLGEMEVWALEAYGASYLLQEFLTVKSDDVGGRVKMYEKIVKGDNFLEAGLPESFNVLVKELMSLGLDVDLIQDEKKIAKVPPRR</sequence>
<feature type="domain" description="RNA polymerase Rpb2" evidence="11">
    <location>
        <begin position="150"/>
        <end position="256"/>
    </location>
</feature>
<keyword evidence="3 6" id="KW-0548">Nucleotidyltransferase</keyword>
<evidence type="ECO:0000259" key="14">
    <source>
        <dbReference type="Pfam" id="PF10385"/>
    </source>
</evidence>
<gene>
    <name evidence="6 15" type="primary">rpoB</name>
    <name evidence="15" type="ORF">C3Y92_06590</name>
</gene>
<dbReference type="FunFam" id="3.90.1800.10:FF:000001">
    <property type="entry name" value="DNA-directed RNA polymerase subunit beta"/>
    <property type="match status" value="1"/>
</dbReference>
<dbReference type="Gene3D" id="2.40.50.150">
    <property type="match status" value="1"/>
</dbReference>
<dbReference type="EC" id="2.7.7.6" evidence="6 8"/>
<dbReference type="Gene3D" id="2.40.50.100">
    <property type="match status" value="1"/>
</dbReference>
<name>A0A4P6HLU9_9BACT</name>
<dbReference type="Gene3D" id="3.90.1100.10">
    <property type="match status" value="2"/>
</dbReference>
<dbReference type="InterPro" id="IPR019462">
    <property type="entry name" value="DNA-dir_RNA_pol_bsu_external_1"/>
</dbReference>
<evidence type="ECO:0000259" key="13">
    <source>
        <dbReference type="Pfam" id="PF04565"/>
    </source>
</evidence>
<comment type="similarity">
    <text evidence="6 7">Belongs to the RNA polymerase beta chain family.</text>
</comment>
<evidence type="ECO:0000256" key="1">
    <source>
        <dbReference type="ARBA" id="ARBA00022478"/>
    </source>
</evidence>
<keyword evidence="2 6" id="KW-0808">Transferase</keyword>
<dbReference type="Gene3D" id="2.30.150.10">
    <property type="entry name" value="DNA-directed RNA polymerase, beta subunit, external 1 domain"/>
    <property type="match status" value="1"/>
</dbReference>
<dbReference type="NCBIfam" id="NF001616">
    <property type="entry name" value="PRK00405.1"/>
    <property type="match status" value="1"/>
</dbReference>
<dbReference type="NCBIfam" id="TIGR02013">
    <property type="entry name" value="rpoB"/>
    <property type="match status" value="1"/>
</dbReference>
<dbReference type="InterPro" id="IPR042107">
    <property type="entry name" value="DNA-dir_RNA_pol_bsu_ext_1_sf"/>
</dbReference>
<protein>
    <recommendedName>
        <fullName evidence="6 8">DNA-directed RNA polymerase subunit beta</fullName>
        <shortName evidence="6">RNAP subunit beta</shortName>
        <ecNumber evidence="6 8">2.7.7.6</ecNumber>
    </recommendedName>
    <alternativeName>
        <fullName evidence="6">RNA polymerase subunit beta</fullName>
    </alternativeName>
    <alternativeName>
        <fullName evidence="6">Transcriptase subunit beta</fullName>
    </alternativeName>
</protein>
<dbReference type="EMBL" id="CP026538">
    <property type="protein sequence ID" value="QAZ66920.1"/>
    <property type="molecule type" value="Genomic_DNA"/>
</dbReference>
<comment type="catalytic activity">
    <reaction evidence="5 6 8">
        <text>RNA(n) + a ribonucleoside 5'-triphosphate = RNA(n+1) + diphosphate</text>
        <dbReference type="Rhea" id="RHEA:21248"/>
        <dbReference type="Rhea" id="RHEA-COMP:14527"/>
        <dbReference type="Rhea" id="RHEA-COMP:17342"/>
        <dbReference type="ChEBI" id="CHEBI:33019"/>
        <dbReference type="ChEBI" id="CHEBI:61557"/>
        <dbReference type="ChEBI" id="CHEBI:140395"/>
        <dbReference type="EC" id="2.7.7.6"/>
    </reaction>
</comment>
<feature type="domain" description="RNA polymerase Rpb2" evidence="11">
    <location>
        <begin position="361"/>
        <end position="454"/>
    </location>
</feature>
<dbReference type="SUPFAM" id="SSF64484">
    <property type="entry name" value="beta and beta-prime subunits of DNA dependent RNA-polymerase"/>
    <property type="match status" value="1"/>
</dbReference>
<evidence type="ECO:0000313" key="15">
    <source>
        <dbReference type="EMBL" id="QAZ66920.1"/>
    </source>
</evidence>
<feature type="domain" description="DNA-directed RNA polymerase beta subunit external 1" evidence="14">
    <location>
        <begin position="591"/>
        <end position="656"/>
    </location>
</feature>
<dbReference type="InterPro" id="IPR007644">
    <property type="entry name" value="RNA_pol_bsu_protrusion"/>
</dbReference>
<dbReference type="InterPro" id="IPR007645">
    <property type="entry name" value="RNA_pol_Rpb2_3"/>
</dbReference>
<dbReference type="OrthoDB" id="9803954at2"/>
<dbReference type="InterPro" id="IPR010243">
    <property type="entry name" value="RNA_pol_bsu_bac"/>
</dbReference>
<dbReference type="RefSeq" id="WP_129350913.1">
    <property type="nucleotide sequence ID" value="NZ_CP026538.1"/>
</dbReference>
<evidence type="ECO:0000313" key="16">
    <source>
        <dbReference type="Proteomes" id="UP000293296"/>
    </source>
</evidence>
<evidence type="ECO:0000259" key="12">
    <source>
        <dbReference type="Pfam" id="PF04563"/>
    </source>
</evidence>
<feature type="domain" description="RNA polymerase beta subunit protrusion" evidence="12">
    <location>
        <begin position="20"/>
        <end position="498"/>
    </location>
</feature>
<evidence type="ECO:0000259" key="10">
    <source>
        <dbReference type="Pfam" id="PF04560"/>
    </source>
</evidence>